<evidence type="ECO:0000259" key="4">
    <source>
        <dbReference type="Pfam" id="PF13193"/>
    </source>
</evidence>
<evidence type="ECO:0000256" key="1">
    <source>
        <dbReference type="ARBA" id="ARBA00006432"/>
    </source>
</evidence>
<dbReference type="InterPro" id="IPR000873">
    <property type="entry name" value="AMP-dep_synth/lig_dom"/>
</dbReference>
<dbReference type="SUPFAM" id="SSF56801">
    <property type="entry name" value="Acetyl-CoA synthetase-like"/>
    <property type="match status" value="1"/>
</dbReference>
<evidence type="ECO:0000313" key="6">
    <source>
        <dbReference type="Proteomes" id="UP000095658"/>
    </source>
</evidence>
<dbReference type="Proteomes" id="UP000095658">
    <property type="component" value="Unassembled WGS sequence"/>
</dbReference>
<dbReference type="InterPro" id="IPR045851">
    <property type="entry name" value="AMP-bd_C_sf"/>
</dbReference>
<dbReference type="Pfam" id="PF00501">
    <property type="entry name" value="AMP-binding"/>
    <property type="match status" value="1"/>
</dbReference>
<feature type="domain" description="AMP-dependent synthetase/ligase" evidence="3">
    <location>
        <begin position="5"/>
        <end position="366"/>
    </location>
</feature>
<dbReference type="InterPro" id="IPR042099">
    <property type="entry name" value="ANL_N_sf"/>
</dbReference>
<organism evidence="5 6">
    <name type="scientific">Domibacillus iocasae</name>
    <dbReference type="NCBI Taxonomy" id="1714016"/>
    <lineage>
        <taxon>Bacteria</taxon>
        <taxon>Bacillati</taxon>
        <taxon>Bacillota</taxon>
        <taxon>Bacilli</taxon>
        <taxon>Bacillales</taxon>
        <taxon>Bacillaceae</taxon>
        <taxon>Domibacillus</taxon>
    </lineage>
</organism>
<evidence type="ECO:0000259" key="3">
    <source>
        <dbReference type="Pfam" id="PF00501"/>
    </source>
</evidence>
<keyword evidence="6" id="KW-1185">Reference proteome</keyword>
<dbReference type="EMBL" id="MAMP01000006">
    <property type="protein sequence ID" value="OES46203.1"/>
    <property type="molecule type" value="Genomic_DNA"/>
</dbReference>
<dbReference type="GO" id="GO:0006631">
    <property type="term" value="P:fatty acid metabolic process"/>
    <property type="evidence" value="ECO:0007669"/>
    <property type="project" value="TreeGrafter"/>
</dbReference>
<dbReference type="AlphaFoldDB" id="A0A1E7DSZ0"/>
<evidence type="ECO:0000256" key="2">
    <source>
        <dbReference type="ARBA" id="ARBA00022598"/>
    </source>
</evidence>
<dbReference type="GO" id="GO:0031956">
    <property type="term" value="F:medium-chain fatty acid-CoA ligase activity"/>
    <property type="evidence" value="ECO:0007669"/>
    <property type="project" value="TreeGrafter"/>
</dbReference>
<name>A0A1E7DSZ0_9BACI</name>
<comment type="similarity">
    <text evidence="1">Belongs to the ATP-dependent AMP-binding enzyme family.</text>
</comment>
<reference evidence="5 6" key="1">
    <citation type="submission" date="2016-06" db="EMBL/GenBank/DDBJ databases">
        <title>Domibacillus iocasae genome sequencing.</title>
        <authorList>
            <person name="Verma A."/>
            <person name="Pal Y."/>
            <person name="Ojha A.K."/>
            <person name="Krishnamurthi S."/>
        </authorList>
    </citation>
    <scope>NUCLEOTIDE SEQUENCE [LARGE SCALE GENOMIC DNA]</scope>
    <source>
        <strain evidence="5 6">DSM 29979</strain>
    </source>
</reference>
<feature type="domain" description="AMP-binding enzyme C-terminal" evidence="4">
    <location>
        <begin position="416"/>
        <end position="492"/>
    </location>
</feature>
<protein>
    <submittedName>
        <fullName evidence="5">4-chlorobenzoate--CoA ligase</fullName>
    </submittedName>
</protein>
<proteinExistence type="inferred from homology"/>
<dbReference type="FunFam" id="3.30.300.30:FF:000008">
    <property type="entry name" value="2,3-dihydroxybenzoate-AMP ligase"/>
    <property type="match status" value="1"/>
</dbReference>
<accession>A0A1E7DSZ0</accession>
<gene>
    <name evidence="5" type="ORF">BA724_16575</name>
</gene>
<dbReference type="STRING" id="1714016.BA724_16575"/>
<dbReference type="Pfam" id="PF13193">
    <property type="entry name" value="AMP-binding_C"/>
    <property type="match status" value="1"/>
</dbReference>
<evidence type="ECO:0000313" key="5">
    <source>
        <dbReference type="EMBL" id="OES46203.1"/>
    </source>
</evidence>
<dbReference type="PANTHER" id="PTHR43201:SF5">
    <property type="entry name" value="MEDIUM-CHAIN ACYL-COA LIGASE ACSF2, MITOCHONDRIAL"/>
    <property type="match status" value="1"/>
</dbReference>
<dbReference type="InterPro" id="IPR020845">
    <property type="entry name" value="AMP-binding_CS"/>
</dbReference>
<dbReference type="PROSITE" id="PS00455">
    <property type="entry name" value="AMP_BINDING"/>
    <property type="match status" value="1"/>
</dbReference>
<dbReference type="Gene3D" id="3.30.300.30">
    <property type="match status" value="1"/>
</dbReference>
<dbReference type="PANTHER" id="PTHR43201">
    <property type="entry name" value="ACYL-COA SYNTHETASE"/>
    <property type="match status" value="1"/>
</dbReference>
<comment type="caution">
    <text evidence="5">The sequence shown here is derived from an EMBL/GenBank/DDBJ whole genome shotgun (WGS) entry which is preliminary data.</text>
</comment>
<sequence length="515" mass="57500">MLNFAVKRYPDHVALVQDDKSYTYNQLNAEAEKVAASLQHMNIQKQDRVVVILKNRIENVMIYWALQKIGAIYTPLNHRLSAKEVEYCVSDAEAKAVVYEAASRASVLGANLTDKPILIGIEDGDGVDISYPELVEKSPGSYEKPDLDENDISLMLYTSGTTGRPKGVPRTHRNEYAAAMAHIVQNQYQLWESTLGVMPLYHTMGVRSLLSMTFLNGKFALLPDFDSRDALSIVEKEKVTSLYLVPTLYHDMLNHAEFHNYNLSSLKKIGYAGAAMTTTLANQCVELLKPDIFVNHYGSTEVYTFTICPDVHSKPGSAGKPGIHQEIRLVKPDPDGLSTPDDVVGIKEPGEIIANLESIEAFKGYWNRPDATSKSIRDGWYFTGDIGFLDEDGDLFVVGRVDDMVISGGENIHPLEVEDCLAQHPKVLEATVIGEPDDRWGQIVSAYIIPKDPTVTAQELDEFCKNHANMSNFKRPRKYTFVKEIPKSPVGKILRRKLRDGEFVEVNDSNEAVSQ</sequence>
<keyword evidence="2 5" id="KW-0436">Ligase</keyword>
<dbReference type="InterPro" id="IPR025110">
    <property type="entry name" value="AMP-bd_C"/>
</dbReference>
<dbReference type="Gene3D" id="3.40.50.12780">
    <property type="entry name" value="N-terminal domain of ligase-like"/>
    <property type="match status" value="1"/>
</dbReference>